<dbReference type="Pfam" id="PF05163">
    <property type="entry name" value="DinB"/>
    <property type="match status" value="1"/>
</dbReference>
<evidence type="ECO:0000313" key="5">
    <source>
        <dbReference type="Proteomes" id="UP000509222"/>
    </source>
</evidence>
<accession>A0A7H8QCE0</accession>
<dbReference type="Gene3D" id="1.20.120.450">
    <property type="entry name" value="dinb family like domain"/>
    <property type="match status" value="1"/>
</dbReference>
<dbReference type="AlphaFoldDB" id="A0A7H8QCE0"/>
<dbReference type="InterPro" id="IPR007837">
    <property type="entry name" value="DinB"/>
</dbReference>
<keyword evidence="5" id="KW-1185">Reference proteome</keyword>
<dbReference type="EMBL" id="CP051177">
    <property type="protein sequence ID" value="QKX51025.1"/>
    <property type="molecule type" value="Genomic_DNA"/>
</dbReference>
<reference evidence="5" key="1">
    <citation type="submission" date="2020-06" db="EMBL/GenBank/DDBJ databases">
        <title>Isolation of Planomicrobium glaciei.</title>
        <authorList>
            <person name="Malisova L."/>
            <person name="Safrankova R."/>
            <person name="Jakubu V."/>
            <person name="Spanelova P."/>
        </authorList>
    </citation>
    <scope>NUCLEOTIDE SEQUENCE [LARGE SCALE GENOMIC DNA]</scope>
    <source>
        <strain evidence="5">NRL-ATB46093</strain>
    </source>
</reference>
<sequence length="168" mass="20044">MKMFFHYNWMVREEWYRWCEVLSEEELLKKRTGGQGSILKTLFHIADVEWSWIRLLEGKDDFQEDFEKYNSLEKVRELDAQFRPEVENFVANWDDSMEHRVLKTSGRDGTIDIDQWGEVMRHVIAHEIYHIGQLSIWARELGREPVSANLVGRDLGEQLDNLKINDSK</sequence>
<feature type="binding site" evidence="3">
    <location>
        <position position="130"/>
    </location>
    <ligand>
        <name>a divalent metal cation</name>
        <dbReference type="ChEBI" id="CHEBI:60240"/>
    </ligand>
</feature>
<dbReference type="GO" id="GO:0046872">
    <property type="term" value="F:metal ion binding"/>
    <property type="evidence" value="ECO:0007669"/>
    <property type="project" value="UniProtKB-KW"/>
</dbReference>
<evidence type="ECO:0000256" key="1">
    <source>
        <dbReference type="ARBA" id="ARBA00008635"/>
    </source>
</evidence>
<dbReference type="Proteomes" id="UP000509222">
    <property type="component" value="Chromosome"/>
</dbReference>
<organism evidence="4 5">
    <name type="scientific">Planococcus glaciei</name>
    <dbReference type="NCBI Taxonomy" id="459472"/>
    <lineage>
        <taxon>Bacteria</taxon>
        <taxon>Bacillati</taxon>
        <taxon>Bacillota</taxon>
        <taxon>Bacilli</taxon>
        <taxon>Bacillales</taxon>
        <taxon>Caryophanaceae</taxon>
        <taxon>Planococcus</taxon>
    </lineage>
</organism>
<evidence type="ECO:0000256" key="2">
    <source>
        <dbReference type="ARBA" id="ARBA00022723"/>
    </source>
</evidence>
<dbReference type="RefSeq" id="WP_176294583.1">
    <property type="nucleotide sequence ID" value="NZ_CP051177.1"/>
</dbReference>
<comment type="similarity">
    <text evidence="1">Belongs to the DinB family.</text>
</comment>
<name>A0A7H8QCE0_9BACL</name>
<proteinExistence type="inferred from homology"/>
<feature type="binding site" evidence="3">
    <location>
        <position position="126"/>
    </location>
    <ligand>
        <name>a divalent metal cation</name>
        <dbReference type="ChEBI" id="CHEBI:60240"/>
    </ligand>
</feature>
<gene>
    <name evidence="4" type="ORF">HF394_10735</name>
</gene>
<dbReference type="PANTHER" id="PTHR37302">
    <property type="entry name" value="SLR1116 PROTEIN"/>
    <property type="match status" value="1"/>
</dbReference>
<dbReference type="InterPro" id="IPR034660">
    <property type="entry name" value="DinB/YfiT-like"/>
</dbReference>
<dbReference type="SUPFAM" id="SSF109854">
    <property type="entry name" value="DinB/YfiT-like putative metalloenzymes"/>
    <property type="match status" value="1"/>
</dbReference>
<keyword evidence="2 3" id="KW-0479">Metal-binding</keyword>
<protein>
    <submittedName>
        <fullName evidence="4">DUF664 domain-containing protein</fullName>
    </submittedName>
</protein>
<dbReference type="PANTHER" id="PTHR37302:SF3">
    <property type="entry name" value="DAMAGE-INDUCIBLE PROTEIN DINB"/>
    <property type="match status" value="1"/>
</dbReference>
<feature type="binding site" evidence="3">
    <location>
        <position position="44"/>
    </location>
    <ligand>
        <name>a divalent metal cation</name>
        <dbReference type="ChEBI" id="CHEBI:60240"/>
    </ligand>
</feature>
<evidence type="ECO:0000256" key="3">
    <source>
        <dbReference type="PIRSR" id="PIRSR607837-1"/>
    </source>
</evidence>
<evidence type="ECO:0000313" key="4">
    <source>
        <dbReference type="EMBL" id="QKX51025.1"/>
    </source>
</evidence>